<dbReference type="Proteomes" id="UP000793456">
    <property type="component" value="Chromosome VI"/>
</dbReference>
<name>A0ACD3RGC0_LARCR</name>
<evidence type="ECO:0000313" key="1">
    <source>
        <dbReference type="EMBL" id="TMS18536.1"/>
    </source>
</evidence>
<reference evidence="1" key="1">
    <citation type="submission" date="2018-11" db="EMBL/GenBank/DDBJ databases">
        <title>The sequence and de novo assembly of Larimichthys crocea genome using PacBio and Hi-C technologies.</title>
        <authorList>
            <person name="Xu P."/>
            <person name="Chen B."/>
            <person name="Zhou Z."/>
            <person name="Ke Q."/>
            <person name="Wu Y."/>
            <person name="Bai H."/>
            <person name="Pu F."/>
        </authorList>
    </citation>
    <scope>NUCLEOTIDE SEQUENCE</scope>
    <source>
        <tissue evidence="1">Muscle</tissue>
    </source>
</reference>
<proteinExistence type="predicted"/>
<organism evidence="1 2">
    <name type="scientific">Larimichthys crocea</name>
    <name type="common">Large yellow croaker</name>
    <name type="synonym">Pseudosciaena crocea</name>
    <dbReference type="NCBI Taxonomy" id="215358"/>
    <lineage>
        <taxon>Eukaryota</taxon>
        <taxon>Metazoa</taxon>
        <taxon>Chordata</taxon>
        <taxon>Craniata</taxon>
        <taxon>Vertebrata</taxon>
        <taxon>Euteleostomi</taxon>
        <taxon>Actinopterygii</taxon>
        <taxon>Neopterygii</taxon>
        <taxon>Teleostei</taxon>
        <taxon>Neoteleostei</taxon>
        <taxon>Acanthomorphata</taxon>
        <taxon>Eupercaria</taxon>
        <taxon>Sciaenidae</taxon>
        <taxon>Larimichthys</taxon>
    </lineage>
</organism>
<keyword evidence="2" id="KW-1185">Reference proteome</keyword>
<sequence length="154" mass="16426">MTQHQQTPTQSPPQATTAGSVFARLGERSLATTTPQVGSTFGSLQADKEPAAPTFTFGKPEEKKEAAAPSAPSAFLFGAASKDADAAPVPAASGGFSFGKPSAPTEQPPSCIHFWQARRLRVKHLLQRPQSPLLPLDKVLQILLLLQNHHFLYG</sequence>
<dbReference type="EMBL" id="CM011679">
    <property type="protein sequence ID" value="TMS18536.1"/>
    <property type="molecule type" value="Genomic_DNA"/>
</dbReference>
<protein>
    <submittedName>
        <fullName evidence="1">Uncharacterized protein</fullName>
    </submittedName>
</protein>
<gene>
    <name evidence="1" type="ORF">E3U43_010862</name>
</gene>
<evidence type="ECO:0000313" key="2">
    <source>
        <dbReference type="Proteomes" id="UP000793456"/>
    </source>
</evidence>
<comment type="caution">
    <text evidence="1">The sequence shown here is derived from an EMBL/GenBank/DDBJ whole genome shotgun (WGS) entry which is preliminary data.</text>
</comment>
<accession>A0ACD3RGC0</accession>